<dbReference type="InterPro" id="IPR011006">
    <property type="entry name" value="CheY-like_superfamily"/>
</dbReference>
<dbReference type="PANTHER" id="PTHR47429:SF2">
    <property type="entry name" value="PROTEIN TWIN LOV 1"/>
    <property type="match status" value="1"/>
</dbReference>
<comment type="caution">
    <text evidence="6">Lacks conserved residue(s) required for the propagation of feature annotation.</text>
</comment>
<dbReference type="InterPro" id="IPR007050">
    <property type="entry name" value="HTH_bacterioopsin"/>
</dbReference>
<dbReference type="Pfam" id="PF04967">
    <property type="entry name" value="HTH_10"/>
    <property type="match status" value="1"/>
</dbReference>
<dbReference type="PROSITE" id="PS50113">
    <property type="entry name" value="PAC"/>
    <property type="match status" value="1"/>
</dbReference>
<evidence type="ECO:0000256" key="6">
    <source>
        <dbReference type="PROSITE-ProRule" id="PRU00169"/>
    </source>
</evidence>
<dbReference type="CDD" id="cd00130">
    <property type="entry name" value="PAS"/>
    <property type="match status" value="1"/>
</dbReference>
<dbReference type="Proteomes" id="UP000437065">
    <property type="component" value="Unassembled WGS sequence"/>
</dbReference>
<dbReference type="SMART" id="SM00091">
    <property type="entry name" value="PAS"/>
    <property type="match status" value="1"/>
</dbReference>
<dbReference type="Gene3D" id="3.40.50.2300">
    <property type="match status" value="1"/>
</dbReference>
<evidence type="ECO:0000256" key="2">
    <source>
        <dbReference type="ARBA" id="ARBA00022643"/>
    </source>
</evidence>
<dbReference type="InterPro" id="IPR001610">
    <property type="entry name" value="PAC"/>
</dbReference>
<keyword evidence="11" id="KW-1185">Reference proteome</keyword>
<dbReference type="Gene3D" id="3.30.450.20">
    <property type="entry name" value="PAS domain"/>
    <property type="match status" value="1"/>
</dbReference>
<dbReference type="SUPFAM" id="SSF55781">
    <property type="entry name" value="GAF domain-like"/>
    <property type="match status" value="1"/>
</dbReference>
<keyword evidence="2" id="KW-0288">FMN</keyword>
<dbReference type="InterPro" id="IPR031803">
    <property type="entry name" value="BAT_GAF/HTH-assoc"/>
</dbReference>
<reference evidence="10 11" key="1">
    <citation type="submission" date="2019-12" db="EMBL/GenBank/DDBJ databases">
        <title>Isolation and characterization of three novel carbon monoxide-oxidizing members of Halobacteria from salione crusts and soils.</title>
        <authorList>
            <person name="Myers M.R."/>
            <person name="King G.M."/>
        </authorList>
    </citation>
    <scope>NUCLEOTIDE SEQUENCE [LARGE SCALE GENOMIC DNA]</scope>
    <source>
        <strain evidence="10 11">WSA2</strain>
    </source>
</reference>
<accession>A0A6B0SS94</accession>
<dbReference type="SUPFAM" id="SSF55785">
    <property type="entry name" value="PYP-like sensor domain (PAS domain)"/>
    <property type="match status" value="1"/>
</dbReference>
<evidence type="ECO:0000259" key="9">
    <source>
        <dbReference type="PROSITE" id="PS50113"/>
    </source>
</evidence>
<protein>
    <submittedName>
        <fullName evidence="10">PAS domain-containing protein</fullName>
    </submittedName>
</protein>
<proteinExistence type="predicted"/>
<dbReference type="AlphaFoldDB" id="A0A6B0SS94"/>
<evidence type="ECO:0000256" key="4">
    <source>
        <dbReference type="ARBA" id="ARBA00023015"/>
    </source>
</evidence>
<name>A0A6B0SS94_9EURY</name>
<dbReference type="InterPro" id="IPR035965">
    <property type="entry name" value="PAS-like_dom_sf"/>
</dbReference>
<dbReference type="InterPro" id="IPR001789">
    <property type="entry name" value="Sig_transdc_resp-reg_receiver"/>
</dbReference>
<keyword evidence="5" id="KW-0804">Transcription</keyword>
<evidence type="ECO:0000259" key="7">
    <source>
        <dbReference type="PROSITE" id="PS50110"/>
    </source>
</evidence>
<evidence type="ECO:0000256" key="3">
    <source>
        <dbReference type="ARBA" id="ARBA00022991"/>
    </source>
</evidence>
<dbReference type="NCBIfam" id="TIGR00229">
    <property type="entry name" value="sensory_box"/>
    <property type="match status" value="1"/>
</dbReference>
<dbReference type="Pfam" id="PF13426">
    <property type="entry name" value="PAS_9"/>
    <property type="match status" value="1"/>
</dbReference>
<dbReference type="PANTHER" id="PTHR47429">
    <property type="entry name" value="PROTEIN TWIN LOV 1"/>
    <property type="match status" value="1"/>
</dbReference>
<dbReference type="SUPFAM" id="SSF52172">
    <property type="entry name" value="CheY-like"/>
    <property type="match status" value="1"/>
</dbReference>
<dbReference type="RefSeq" id="WP_159665809.1">
    <property type="nucleotide sequence ID" value="NZ_WUUS01000005.1"/>
</dbReference>
<dbReference type="InterPro" id="IPR000014">
    <property type="entry name" value="PAS"/>
</dbReference>
<gene>
    <name evidence="10" type="ORF">GRX01_08660</name>
</gene>
<keyword evidence="1" id="KW-0285">Flavoprotein</keyword>
<dbReference type="SMART" id="SM00086">
    <property type="entry name" value="PAC"/>
    <property type="match status" value="1"/>
</dbReference>
<evidence type="ECO:0000256" key="1">
    <source>
        <dbReference type="ARBA" id="ARBA00022630"/>
    </source>
</evidence>
<feature type="domain" description="PAS" evidence="8">
    <location>
        <begin position="158"/>
        <end position="231"/>
    </location>
</feature>
<keyword evidence="3" id="KW-0157">Chromophore</keyword>
<dbReference type="EMBL" id="WUUS01000005">
    <property type="protein sequence ID" value="MXR41407.1"/>
    <property type="molecule type" value="Genomic_DNA"/>
</dbReference>
<dbReference type="InterPro" id="IPR029016">
    <property type="entry name" value="GAF-like_dom_sf"/>
</dbReference>
<evidence type="ECO:0000313" key="11">
    <source>
        <dbReference type="Proteomes" id="UP000437065"/>
    </source>
</evidence>
<organism evidence="10 11">
    <name type="scientific">Halobaculum saliterrae</name>
    <dbReference type="NCBI Taxonomy" id="2073113"/>
    <lineage>
        <taxon>Archaea</taxon>
        <taxon>Methanobacteriati</taxon>
        <taxon>Methanobacteriota</taxon>
        <taxon>Stenosarchaea group</taxon>
        <taxon>Halobacteria</taxon>
        <taxon>Halobacteriales</taxon>
        <taxon>Haloferacaceae</taxon>
        <taxon>Halobaculum</taxon>
    </lineage>
</organism>
<dbReference type="PROSITE" id="PS50110">
    <property type="entry name" value="RESPONSE_REGULATORY"/>
    <property type="match status" value="1"/>
</dbReference>
<dbReference type="InterPro" id="IPR000700">
    <property type="entry name" value="PAS-assoc_C"/>
</dbReference>
<evidence type="ECO:0000256" key="5">
    <source>
        <dbReference type="ARBA" id="ARBA00023163"/>
    </source>
</evidence>
<dbReference type="PROSITE" id="PS50112">
    <property type="entry name" value="PAS"/>
    <property type="match status" value="1"/>
</dbReference>
<dbReference type="OrthoDB" id="106505at2157"/>
<evidence type="ECO:0000259" key="8">
    <source>
        <dbReference type="PROSITE" id="PS50112"/>
    </source>
</evidence>
<evidence type="ECO:0000313" key="10">
    <source>
        <dbReference type="EMBL" id="MXR41407.1"/>
    </source>
</evidence>
<dbReference type="CDD" id="cd00156">
    <property type="entry name" value="REC"/>
    <property type="match status" value="1"/>
</dbReference>
<feature type="domain" description="Response regulatory" evidence="7">
    <location>
        <begin position="21"/>
        <end position="133"/>
    </location>
</feature>
<sequence length="675" mass="74555">MTRSDTCRAGRDERTDEAPAVVLFAGDDLCGGPTAADLSEEARFDVTRSADFIEAADRVDGHTVDCVVTTVSEDGFDGIAFLEAVRQEHPELPVVVIADVIDGEIARRAVDADATTLVPAGGSDALETVVDSVDSNVTTYGREAGTRMPISDLSVKAERRLKERALDEAPIGITISDATDPEEPMIYMNDSFEEITGYPPEEVIGTNHRFLQGPETDPDTVADVAEAIDERRGIQTVLRNYTRDGTEFWNQISISPILDEHGEVSHFVGFQMDVTERKRAQQELLAERESLDRVLDRVNGLVSDITSALVRAESRDEVEQLTTERLGTGGEYTAAWLGRYDETVGRVDVTEQAGGRSFETEVIDLADDTDGVRTLREAVDRQTVRQLDDTTDLIDIPEGGTCVLVPLTYRSTTYGVVGVLDERDVLDDRERVVLESLGRSVGVSINDLLTKRTITADTILKIGVELSDEELFLPDLAAEIGTQFDHEATFAEERGSEVVSVVSTDFDDTEALVERAMEHEGVVSVEPLVETDDETVVQFRLASSPLVEVLSEVGSRVTKLHADSRTLEVEFRVGTEQAARRVLDALRAEYAQVDLVAYHEDEPEQTANGFREELRGRLTDRQLTALRKAHVSGYFEWPRRAEGEQLAESMDIVPSTYHQHLQAAKRKLVDAFFET</sequence>
<dbReference type="Pfam" id="PF15915">
    <property type="entry name" value="BAT"/>
    <property type="match status" value="1"/>
</dbReference>
<feature type="domain" description="PAC" evidence="9">
    <location>
        <begin position="232"/>
        <end position="286"/>
    </location>
</feature>
<comment type="caution">
    <text evidence="10">The sequence shown here is derived from an EMBL/GenBank/DDBJ whole genome shotgun (WGS) entry which is preliminary data.</text>
</comment>
<dbReference type="GO" id="GO:0000160">
    <property type="term" value="P:phosphorelay signal transduction system"/>
    <property type="evidence" value="ECO:0007669"/>
    <property type="project" value="InterPro"/>
</dbReference>
<dbReference type="Gene3D" id="3.30.450.40">
    <property type="match status" value="1"/>
</dbReference>
<keyword evidence="4" id="KW-0805">Transcription regulation</keyword>